<sequence length="52" mass="5906">MPRSRVKPVDLDRDHRIVQWCSSTTLHLNKRTSLSTPAFNSITIAPLPYLGD</sequence>
<dbReference type="Proteomes" id="UP001174677">
    <property type="component" value="Unassembled WGS sequence"/>
</dbReference>
<name>A0ABQ9KA26_HEVBR</name>
<evidence type="ECO:0000313" key="1">
    <source>
        <dbReference type="EMBL" id="KAJ9128511.1"/>
    </source>
</evidence>
<protein>
    <submittedName>
        <fullName evidence="1">Uncharacterized protein</fullName>
    </submittedName>
</protein>
<accession>A0ABQ9KA26</accession>
<dbReference type="EMBL" id="JARPOI010000580">
    <property type="protein sequence ID" value="KAJ9128511.1"/>
    <property type="molecule type" value="Genomic_DNA"/>
</dbReference>
<comment type="caution">
    <text evidence="1">The sequence shown here is derived from an EMBL/GenBank/DDBJ whole genome shotgun (WGS) entry which is preliminary data.</text>
</comment>
<reference evidence="1 2" key="1">
    <citation type="journal article" date="2023" name="Plant Biotechnol. J.">
        <title>Chromosome-level wild Hevea brasiliensis genome provides new tools for genomic-assisted breeding and valuable loci to elevate rubber yield.</title>
        <authorList>
            <person name="Cheng H."/>
            <person name="Song X."/>
            <person name="Hu Y."/>
            <person name="Wu T."/>
            <person name="Yang Q."/>
            <person name="An Z."/>
            <person name="Feng S."/>
            <person name="Deng Z."/>
            <person name="Wu W."/>
            <person name="Zeng X."/>
            <person name="Tu M."/>
            <person name="Wang X."/>
            <person name="Huang H."/>
        </authorList>
    </citation>
    <scope>NUCLEOTIDE SEQUENCE [LARGE SCALE GENOMIC DNA]</scope>
    <source>
        <strain evidence="1">MT/VB/25A 57/8</strain>
    </source>
</reference>
<feature type="non-terminal residue" evidence="1">
    <location>
        <position position="52"/>
    </location>
</feature>
<keyword evidence="2" id="KW-1185">Reference proteome</keyword>
<gene>
    <name evidence="1" type="ORF">P3X46_034933</name>
</gene>
<evidence type="ECO:0000313" key="2">
    <source>
        <dbReference type="Proteomes" id="UP001174677"/>
    </source>
</evidence>
<organism evidence="1 2">
    <name type="scientific">Hevea brasiliensis</name>
    <name type="common">Para rubber tree</name>
    <name type="synonym">Siphonia brasiliensis</name>
    <dbReference type="NCBI Taxonomy" id="3981"/>
    <lineage>
        <taxon>Eukaryota</taxon>
        <taxon>Viridiplantae</taxon>
        <taxon>Streptophyta</taxon>
        <taxon>Embryophyta</taxon>
        <taxon>Tracheophyta</taxon>
        <taxon>Spermatophyta</taxon>
        <taxon>Magnoliopsida</taxon>
        <taxon>eudicotyledons</taxon>
        <taxon>Gunneridae</taxon>
        <taxon>Pentapetalae</taxon>
        <taxon>rosids</taxon>
        <taxon>fabids</taxon>
        <taxon>Malpighiales</taxon>
        <taxon>Euphorbiaceae</taxon>
        <taxon>Crotonoideae</taxon>
        <taxon>Micrandreae</taxon>
        <taxon>Hevea</taxon>
    </lineage>
</organism>
<proteinExistence type="predicted"/>